<dbReference type="Proteomes" id="UP000326757">
    <property type="component" value="Unassembled WGS sequence"/>
</dbReference>
<feature type="region of interest" description="Disordered" evidence="1">
    <location>
        <begin position="1"/>
        <end position="47"/>
    </location>
</feature>
<dbReference type="EMBL" id="VIGI01000007">
    <property type="protein sequence ID" value="KAB8298014.1"/>
    <property type="molecule type" value="Genomic_DNA"/>
</dbReference>
<keyword evidence="3" id="KW-1185">Reference proteome</keyword>
<sequence length="90" mass="10144">MSTSKSHQTYSPSRFTPARNRHGAIRAPADRTKPMAQSGREHEYRTSRASIQICQPATCISKPSDIPFWANKGFLILNTKFRVSNDCVSF</sequence>
<accession>A0A5N6K608</accession>
<gene>
    <name evidence="2" type="ORF">EYC80_001786</name>
</gene>
<comment type="caution">
    <text evidence="2">The sequence shown here is derived from an EMBL/GenBank/DDBJ whole genome shotgun (WGS) entry which is preliminary data.</text>
</comment>
<proteinExistence type="predicted"/>
<organism evidence="2 3">
    <name type="scientific">Monilinia laxa</name>
    <name type="common">Brown rot fungus</name>
    <name type="synonym">Sclerotinia laxa</name>
    <dbReference type="NCBI Taxonomy" id="61186"/>
    <lineage>
        <taxon>Eukaryota</taxon>
        <taxon>Fungi</taxon>
        <taxon>Dikarya</taxon>
        <taxon>Ascomycota</taxon>
        <taxon>Pezizomycotina</taxon>
        <taxon>Leotiomycetes</taxon>
        <taxon>Helotiales</taxon>
        <taxon>Sclerotiniaceae</taxon>
        <taxon>Monilinia</taxon>
    </lineage>
</organism>
<name>A0A5N6K608_MONLA</name>
<evidence type="ECO:0000313" key="3">
    <source>
        <dbReference type="Proteomes" id="UP000326757"/>
    </source>
</evidence>
<protein>
    <submittedName>
        <fullName evidence="2">Uncharacterized protein</fullName>
    </submittedName>
</protein>
<feature type="compositionally biased region" description="Polar residues" evidence="1">
    <location>
        <begin position="1"/>
        <end position="14"/>
    </location>
</feature>
<reference evidence="2 3" key="1">
    <citation type="submission" date="2019-06" db="EMBL/GenBank/DDBJ databases">
        <title>Genome Sequence of the Brown Rot Fungal Pathogen Monilinia laxa.</title>
        <authorList>
            <person name="De Miccolis Angelini R.M."/>
            <person name="Landi L."/>
            <person name="Abate D."/>
            <person name="Pollastro S."/>
            <person name="Romanazzi G."/>
            <person name="Faretra F."/>
        </authorList>
    </citation>
    <scope>NUCLEOTIDE SEQUENCE [LARGE SCALE GENOMIC DNA]</scope>
    <source>
        <strain evidence="2 3">Mlax316</strain>
    </source>
</reference>
<feature type="compositionally biased region" description="Basic and acidic residues" evidence="1">
    <location>
        <begin position="28"/>
        <end position="46"/>
    </location>
</feature>
<evidence type="ECO:0000256" key="1">
    <source>
        <dbReference type="SAM" id="MobiDB-lite"/>
    </source>
</evidence>
<evidence type="ECO:0000313" key="2">
    <source>
        <dbReference type="EMBL" id="KAB8298014.1"/>
    </source>
</evidence>
<dbReference type="AlphaFoldDB" id="A0A5N6K608"/>